<gene>
    <name evidence="7" type="ORF">LKD31_01955</name>
</gene>
<dbReference type="GO" id="GO:0042254">
    <property type="term" value="P:ribosome biogenesis"/>
    <property type="evidence" value="ECO:0007669"/>
    <property type="project" value="UniProtKB-KW"/>
</dbReference>
<sequence>MIRADFFANADGALLGFSVLGHSGLAQEGEDILCAAVSSAAYMTANTVLEILHITPISLRAEDGEMLFRVSDTDARTCRSLFEGFKLHLLGLEEQYPENLQVRYAEV</sequence>
<keyword evidence="8" id="KW-1185">Reference proteome</keyword>
<dbReference type="Gene3D" id="3.30.70.1490">
    <property type="entry name" value="Cysteine protease Prp"/>
    <property type="match status" value="1"/>
</dbReference>
<reference evidence="7" key="1">
    <citation type="submission" date="2021-10" db="EMBL/GenBank/DDBJ databases">
        <title>Anaerobic single-cell dispensing facilitates the cultivation of human gut bacteria.</title>
        <authorList>
            <person name="Afrizal A."/>
        </authorList>
    </citation>
    <scope>NUCLEOTIDE SEQUENCE</scope>
    <source>
        <strain evidence="7">CLA-AA-H250</strain>
    </source>
</reference>
<dbReference type="InterPro" id="IPR007422">
    <property type="entry name" value="Peptidase_Prp"/>
</dbReference>
<dbReference type="AlphaFoldDB" id="A0AAE3DEU5"/>
<organism evidence="7 8">
    <name type="scientific">Hominenteromicrobium mulieris</name>
    <dbReference type="NCBI Taxonomy" id="2885357"/>
    <lineage>
        <taxon>Bacteria</taxon>
        <taxon>Bacillati</taxon>
        <taxon>Bacillota</taxon>
        <taxon>Clostridia</taxon>
        <taxon>Eubacteriales</taxon>
        <taxon>Oscillospiraceae</taxon>
        <taxon>Hominenteromicrobium</taxon>
    </lineage>
</organism>
<evidence type="ECO:0000313" key="8">
    <source>
        <dbReference type="Proteomes" id="UP001199424"/>
    </source>
</evidence>
<dbReference type="EMBL" id="JAJEQC010000001">
    <property type="protein sequence ID" value="MCC2135781.1"/>
    <property type="molecule type" value="Genomic_DNA"/>
</dbReference>
<accession>A0AAE3DEU5</accession>
<dbReference type="SUPFAM" id="SSF118010">
    <property type="entry name" value="TM1457-like"/>
    <property type="match status" value="1"/>
</dbReference>
<dbReference type="PANTHER" id="PTHR39178:SF1">
    <property type="entry name" value="RIBOSOMAL-PROCESSING CYSTEINE PROTEASE PRP"/>
    <property type="match status" value="1"/>
</dbReference>
<dbReference type="GO" id="GO:0008234">
    <property type="term" value="F:cysteine-type peptidase activity"/>
    <property type="evidence" value="ECO:0007669"/>
    <property type="project" value="UniProtKB-KW"/>
</dbReference>
<comment type="caution">
    <text evidence="7">The sequence shown here is derived from an EMBL/GenBank/DDBJ whole genome shotgun (WGS) entry which is preliminary data.</text>
</comment>
<evidence type="ECO:0000256" key="4">
    <source>
        <dbReference type="ARBA" id="ARBA00022807"/>
    </source>
</evidence>
<name>A0AAE3DEU5_9FIRM</name>
<evidence type="ECO:0000313" key="7">
    <source>
        <dbReference type="EMBL" id="MCC2135781.1"/>
    </source>
</evidence>
<comment type="similarity">
    <text evidence="5">Belongs to the Prp family.</text>
</comment>
<protein>
    <recommendedName>
        <fullName evidence="6">Ribosomal processing cysteine protease Prp</fullName>
    </recommendedName>
</protein>
<keyword evidence="2 7" id="KW-0645">Protease</keyword>
<dbReference type="Proteomes" id="UP001199424">
    <property type="component" value="Unassembled WGS sequence"/>
</dbReference>
<dbReference type="GO" id="GO:0006508">
    <property type="term" value="P:proteolysis"/>
    <property type="evidence" value="ECO:0007669"/>
    <property type="project" value="UniProtKB-KW"/>
</dbReference>
<dbReference type="RefSeq" id="WP_308448397.1">
    <property type="nucleotide sequence ID" value="NZ_JAJEQC010000001.1"/>
</dbReference>
<dbReference type="InterPro" id="IPR036764">
    <property type="entry name" value="Peptidase_Prp_sf"/>
</dbReference>
<keyword evidence="4" id="KW-0788">Thiol protease</keyword>
<evidence type="ECO:0000256" key="5">
    <source>
        <dbReference type="ARBA" id="ARBA00044503"/>
    </source>
</evidence>
<dbReference type="CDD" id="cd16332">
    <property type="entry name" value="Prp-like"/>
    <property type="match status" value="1"/>
</dbReference>
<keyword evidence="3" id="KW-0378">Hydrolase</keyword>
<evidence type="ECO:0000256" key="3">
    <source>
        <dbReference type="ARBA" id="ARBA00022801"/>
    </source>
</evidence>
<dbReference type="Pfam" id="PF04327">
    <property type="entry name" value="Peptidase_Prp"/>
    <property type="match status" value="1"/>
</dbReference>
<dbReference type="PANTHER" id="PTHR39178">
    <property type="entry name" value="HYPOTHETICAL RIBOSOME-ASSOCIATED PROTEIN"/>
    <property type="match status" value="1"/>
</dbReference>
<evidence type="ECO:0000256" key="6">
    <source>
        <dbReference type="ARBA" id="ARBA00044538"/>
    </source>
</evidence>
<keyword evidence="1" id="KW-0690">Ribosome biogenesis</keyword>
<proteinExistence type="inferred from homology"/>
<evidence type="ECO:0000256" key="1">
    <source>
        <dbReference type="ARBA" id="ARBA00022517"/>
    </source>
</evidence>
<evidence type="ECO:0000256" key="2">
    <source>
        <dbReference type="ARBA" id="ARBA00022670"/>
    </source>
</evidence>